<dbReference type="Pfam" id="PF00528">
    <property type="entry name" value="BPD_transp_1"/>
    <property type="match status" value="1"/>
</dbReference>
<dbReference type="PANTHER" id="PTHR30193">
    <property type="entry name" value="ABC TRANSPORTER PERMEASE PROTEIN"/>
    <property type="match status" value="1"/>
</dbReference>
<feature type="transmembrane region" description="Helical" evidence="7">
    <location>
        <begin position="251"/>
        <end position="269"/>
    </location>
</feature>
<dbReference type="GO" id="GO:0005886">
    <property type="term" value="C:plasma membrane"/>
    <property type="evidence" value="ECO:0007669"/>
    <property type="project" value="UniProtKB-SubCell"/>
</dbReference>
<dbReference type="InterPro" id="IPR051393">
    <property type="entry name" value="ABC_transporter_permease"/>
</dbReference>
<comment type="subcellular location">
    <subcellularLocation>
        <location evidence="1 7">Cell membrane</location>
        <topology evidence="1 7">Multi-pass membrane protein</topology>
    </subcellularLocation>
</comment>
<keyword evidence="4 7" id="KW-0812">Transmembrane</keyword>
<protein>
    <submittedName>
        <fullName evidence="10">Sugar ABC transporter permease</fullName>
    </submittedName>
</protein>
<evidence type="ECO:0000256" key="1">
    <source>
        <dbReference type="ARBA" id="ARBA00004651"/>
    </source>
</evidence>
<feature type="transmembrane region" description="Helical" evidence="7">
    <location>
        <begin position="124"/>
        <end position="144"/>
    </location>
</feature>
<feature type="region of interest" description="Disordered" evidence="8">
    <location>
        <begin position="1"/>
        <end position="21"/>
    </location>
</feature>
<evidence type="ECO:0000256" key="7">
    <source>
        <dbReference type="RuleBase" id="RU363032"/>
    </source>
</evidence>
<comment type="similarity">
    <text evidence="7">Belongs to the binding-protein-dependent transport system permease family.</text>
</comment>
<evidence type="ECO:0000256" key="3">
    <source>
        <dbReference type="ARBA" id="ARBA00022475"/>
    </source>
</evidence>
<proteinExistence type="inferred from homology"/>
<feature type="transmembrane region" description="Helical" evidence="7">
    <location>
        <begin position="150"/>
        <end position="169"/>
    </location>
</feature>
<feature type="domain" description="ABC transmembrane type-1" evidence="9">
    <location>
        <begin position="86"/>
        <end position="300"/>
    </location>
</feature>
<name>A0A2T2WFU7_9FIRM</name>
<dbReference type="InterPro" id="IPR035906">
    <property type="entry name" value="MetI-like_sf"/>
</dbReference>
<evidence type="ECO:0000313" key="11">
    <source>
        <dbReference type="Proteomes" id="UP000241848"/>
    </source>
</evidence>
<organism evidence="10 11">
    <name type="scientific">Sulfobacillus acidophilus</name>
    <dbReference type="NCBI Taxonomy" id="53633"/>
    <lineage>
        <taxon>Bacteria</taxon>
        <taxon>Bacillati</taxon>
        <taxon>Bacillota</taxon>
        <taxon>Clostridia</taxon>
        <taxon>Eubacteriales</taxon>
        <taxon>Clostridiales Family XVII. Incertae Sedis</taxon>
        <taxon>Sulfobacillus</taxon>
    </lineage>
</organism>
<dbReference type="InterPro" id="IPR000515">
    <property type="entry name" value="MetI-like"/>
</dbReference>
<dbReference type="SUPFAM" id="SSF161098">
    <property type="entry name" value="MetI-like"/>
    <property type="match status" value="1"/>
</dbReference>
<dbReference type="Proteomes" id="UP000241848">
    <property type="component" value="Unassembled WGS sequence"/>
</dbReference>
<evidence type="ECO:0000313" key="10">
    <source>
        <dbReference type="EMBL" id="PSR21112.1"/>
    </source>
</evidence>
<comment type="caution">
    <text evidence="10">The sequence shown here is derived from an EMBL/GenBank/DDBJ whole genome shotgun (WGS) entry which is preliminary data.</text>
</comment>
<feature type="transmembrane region" description="Helical" evidence="7">
    <location>
        <begin position="29"/>
        <end position="52"/>
    </location>
</feature>
<evidence type="ECO:0000256" key="2">
    <source>
        <dbReference type="ARBA" id="ARBA00022448"/>
    </source>
</evidence>
<keyword evidence="3" id="KW-1003">Cell membrane</keyword>
<evidence type="ECO:0000256" key="5">
    <source>
        <dbReference type="ARBA" id="ARBA00022989"/>
    </source>
</evidence>
<dbReference type="GO" id="GO:0055085">
    <property type="term" value="P:transmembrane transport"/>
    <property type="evidence" value="ECO:0007669"/>
    <property type="project" value="InterPro"/>
</dbReference>
<dbReference type="PANTHER" id="PTHR30193:SF37">
    <property type="entry name" value="INNER MEMBRANE ABC TRANSPORTER PERMEASE PROTEIN YCJO"/>
    <property type="match status" value="1"/>
</dbReference>
<keyword evidence="5 7" id="KW-1133">Transmembrane helix</keyword>
<dbReference type="EMBL" id="PXYV01000042">
    <property type="protein sequence ID" value="PSR21112.1"/>
    <property type="molecule type" value="Genomic_DNA"/>
</dbReference>
<accession>A0A2T2WFU7</accession>
<feature type="transmembrane region" description="Helical" evidence="7">
    <location>
        <begin position="176"/>
        <end position="199"/>
    </location>
</feature>
<evidence type="ECO:0000256" key="6">
    <source>
        <dbReference type="ARBA" id="ARBA00023136"/>
    </source>
</evidence>
<keyword evidence="2 7" id="KW-0813">Transport</keyword>
<reference evidence="10 11" key="1">
    <citation type="journal article" date="2014" name="BMC Genomics">
        <title>Comparison of environmental and isolate Sulfobacillus genomes reveals diverse carbon, sulfur, nitrogen, and hydrogen metabolisms.</title>
        <authorList>
            <person name="Justice N.B."/>
            <person name="Norman A."/>
            <person name="Brown C.T."/>
            <person name="Singh A."/>
            <person name="Thomas B.C."/>
            <person name="Banfield J.F."/>
        </authorList>
    </citation>
    <scope>NUCLEOTIDE SEQUENCE [LARGE SCALE GENOMIC DNA]</scope>
    <source>
        <strain evidence="10">AMDSBA3</strain>
    </source>
</reference>
<evidence type="ECO:0000256" key="4">
    <source>
        <dbReference type="ARBA" id="ARBA00022692"/>
    </source>
</evidence>
<dbReference type="Gene3D" id="1.10.3720.10">
    <property type="entry name" value="MetI-like"/>
    <property type="match status" value="1"/>
</dbReference>
<sequence>MVTTQPLVMSGRSRQREGPRANRSQRGAYVLLLPAMVLFAVFTFIPIVWTIVLSFENYNIFADQATAAGFHNYSALLHSPIFYQSLLSTAYYTFGSVPVTVALALFLAVLLNRPGLWGSNIFQTIFFLPYILSSVGASLVWKWMFDTNFGIINAFLGFFGISPVPWLTSPSTAMPALIIMTVWGGVGFAVVLFQAGLRAVPTELTEAASIDGATGGQRFWRITFPLLAPTTLFVLVISIINAAQVFTTVQVMTAGGPLNATNVLVYYVYQVAFQGTFNLSYGAAIAIVLFIIILILTAVMMIGSRRFVYYEGETRDAN</sequence>
<evidence type="ECO:0000259" key="9">
    <source>
        <dbReference type="PROSITE" id="PS50928"/>
    </source>
</evidence>
<feature type="transmembrane region" description="Helical" evidence="7">
    <location>
        <begin position="90"/>
        <end position="112"/>
    </location>
</feature>
<dbReference type="CDD" id="cd06261">
    <property type="entry name" value="TM_PBP2"/>
    <property type="match status" value="1"/>
</dbReference>
<dbReference type="AlphaFoldDB" id="A0A2T2WFU7"/>
<evidence type="ECO:0000256" key="8">
    <source>
        <dbReference type="SAM" id="MobiDB-lite"/>
    </source>
</evidence>
<feature type="transmembrane region" description="Helical" evidence="7">
    <location>
        <begin position="219"/>
        <end position="239"/>
    </location>
</feature>
<dbReference type="PROSITE" id="PS50928">
    <property type="entry name" value="ABC_TM1"/>
    <property type="match status" value="1"/>
</dbReference>
<gene>
    <name evidence="10" type="ORF">C7B45_12165</name>
</gene>
<keyword evidence="6 7" id="KW-0472">Membrane</keyword>
<feature type="transmembrane region" description="Helical" evidence="7">
    <location>
        <begin position="281"/>
        <end position="302"/>
    </location>
</feature>